<proteinExistence type="predicted"/>
<comment type="caution">
    <text evidence="3">The sequence shown here is derived from an EMBL/GenBank/DDBJ whole genome shotgun (WGS) entry which is preliminary data.</text>
</comment>
<evidence type="ECO:0000313" key="2">
    <source>
        <dbReference type="EMBL" id="CAH9110725.1"/>
    </source>
</evidence>
<reference evidence="3" key="1">
    <citation type="submission" date="2022-07" db="EMBL/GenBank/DDBJ databases">
        <authorList>
            <person name="Macas J."/>
            <person name="Novak P."/>
            <person name="Neumann P."/>
        </authorList>
    </citation>
    <scope>NUCLEOTIDE SEQUENCE</scope>
</reference>
<feature type="transmembrane region" description="Helical" evidence="1">
    <location>
        <begin position="49"/>
        <end position="70"/>
    </location>
</feature>
<dbReference type="AlphaFoldDB" id="A0AAV0FQU6"/>
<keyword evidence="1" id="KW-1133">Transmembrane helix</keyword>
<name>A0AAV0FQU6_9ASTE</name>
<sequence>MLWIILGACALDIAATVLEIAAGIMQSNQVRNAVKDPSSLSDCYEAKDFVIFSLPLLLAGFCGGLAHLIAHFYGQIWIYEKRLSLSNKRNIYAILFATITWSAFLVGWSMIGKGLVEVGSDKEVRYSNGHCAIAHLSNIVIAAFAWPLHAFFVFLAYYTFHDDP</sequence>
<dbReference type="EMBL" id="CAMAPF010001002">
    <property type="protein sequence ID" value="CAH9138029.1"/>
    <property type="molecule type" value="Genomic_DNA"/>
</dbReference>
<keyword evidence="1" id="KW-0472">Membrane</keyword>
<feature type="transmembrane region" description="Helical" evidence="1">
    <location>
        <begin position="91"/>
        <end position="112"/>
    </location>
</feature>
<keyword evidence="4" id="KW-1185">Reference proteome</keyword>
<evidence type="ECO:0000313" key="3">
    <source>
        <dbReference type="EMBL" id="CAH9138029.1"/>
    </source>
</evidence>
<organism evidence="3 4">
    <name type="scientific">Cuscuta epithymum</name>
    <dbReference type="NCBI Taxonomy" id="186058"/>
    <lineage>
        <taxon>Eukaryota</taxon>
        <taxon>Viridiplantae</taxon>
        <taxon>Streptophyta</taxon>
        <taxon>Embryophyta</taxon>
        <taxon>Tracheophyta</taxon>
        <taxon>Spermatophyta</taxon>
        <taxon>Magnoliopsida</taxon>
        <taxon>eudicotyledons</taxon>
        <taxon>Gunneridae</taxon>
        <taxon>Pentapetalae</taxon>
        <taxon>asterids</taxon>
        <taxon>lamiids</taxon>
        <taxon>Solanales</taxon>
        <taxon>Convolvulaceae</taxon>
        <taxon>Cuscuteae</taxon>
        <taxon>Cuscuta</taxon>
        <taxon>Cuscuta subgen. Cuscuta</taxon>
    </lineage>
</organism>
<dbReference type="Proteomes" id="UP001152523">
    <property type="component" value="Unassembled WGS sequence"/>
</dbReference>
<evidence type="ECO:0000313" key="4">
    <source>
        <dbReference type="Proteomes" id="UP001152523"/>
    </source>
</evidence>
<keyword evidence="1" id="KW-0812">Transmembrane</keyword>
<feature type="transmembrane region" description="Helical" evidence="1">
    <location>
        <begin position="132"/>
        <end position="158"/>
    </location>
</feature>
<dbReference type="InterPro" id="IPR009606">
    <property type="entry name" value="DEAL/Modifying_wall_lignin1/2"/>
</dbReference>
<dbReference type="Pfam" id="PF06749">
    <property type="entry name" value="DUF1218"/>
    <property type="match status" value="1"/>
</dbReference>
<protein>
    <submittedName>
        <fullName evidence="3">Uncharacterized protein</fullName>
    </submittedName>
</protein>
<gene>
    <name evidence="2" type="ORF">CEPIT_LOCUS19258</name>
    <name evidence="3" type="ORF">CEPIT_LOCUS36493</name>
</gene>
<accession>A0AAV0FQU6</accession>
<dbReference type="EMBL" id="CAMAPF010000175">
    <property type="protein sequence ID" value="CAH9110725.1"/>
    <property type="molecule type" value="Genomic_DNA"/>
</dbReference>
<evidence type="ECO:0000256" key="1">
    <source>
        <dbReference type="SAM" id="Phobius"/>
    </source>
</evidence>